<dbReference type="InterPro" id="IPR013798">
    <property type="entry name" value="Indole-3-glycerol_P_synth_dom"/>
</dbReference>
<dbReference type="NCBIfam" id="NF001373">
    <property type="entry name" value="PRK00278.1-6"/>
    <property type="match status" value="1"/>
</dbReference>
<sequence length="270" mass="29313">MTQQPTVLTRIIAATRKLIDARQQQVSLAELKHASEQAAPRRGFAQALNARIARGEPAVIAEIKRSSPSKGRIREHFEPADIAQSYEQGGAACLSVLTEPHFFEGSPEYLQDARAACALPVLRKDFIVSAYQVHEACVMGADAILLIVAALDDKALHSLHALALSLGMDVLVEVHNDEELTRALTIPSLALLGINNRNLHTFDVSLDTTLTLRDRVPEGVTLITESGILDRADVEQMLAADVYGFLVGEAFMRADVPGDALQALFFPPQS</sequence>
<keyword evidence="11" id="KW-1185">Reference proteome</keyword>
<dbReference type="GO" id="GO:0004640">
    <property type="term" value="F:phosphoribosylanthranilate isomerase activity"/>
    <property type="evidence" value="ECO:0007669"/>
    <property type="project" value="TreeGrafter"/>
</dbReference>
<comment type="catalytic activity">
    <reaction evidence="1 8">
        <text>1-(2-carboxyphenylamino)-1-deoxy-D-ribulose 5-phosphate + H(+) = (1S,2R)-1-C-(indol-3-yl)glycerol 3-phosphate + CO2 + H2O</text>
        <dbReference type="Rhea" id="RHEA:23476"/>
        <dbReference type="ChEBI" id="CHEBI:15377"/>
        <dbReference type="ChEBI" id="CHEBI:15378"/>
        <dbReference type="ChEBI" id="CHEBI:16526"/>
        <dbReference type="ChEBI" id="CHEBI:58613"/>
        <dbReference type="ChEBI" id="CHEBI:58866"/>
        <dbReference type="EC" id="4.1.1.48"/>
    </reaction>
</comment>
<dbReference type="InterPro" id="IPR001468">
    <property type="entry name" value="Indole-3-GlycerolPSynthase_CS"/>
</dbReference>
<dbReference type="EMBL" id="AP018933">
    <property type="protein sequence ID" value="BBG29449.1"/>
    <property type="molecule type" value="Genomic_DNA"/>
</dbReference>
<dbReference type="Proteomes" id="UP000267342">
    <property type="component" value="Chromosome"/>
</dbReference>
<reference evidence="10 11" key="1">
    <citation type="submission" date="2018-09" db="EMBL/GenBank/DDBJ databases">
        <title>Zymobacter palmae IAM14233 (=T109) whole genome analysis.</title>
        <authorList>
            <person name="Yanase H."/>
        </authorList>
    </citation>
    <scope>NUCLEOTIDE SEQUENCE [LARGE SCALE GENOMIC DNA]</scope>
    <source>
        <strain evidence="10 11">IAM14233</strain>
    </source>
</reference>
<dbReference type="InterPro" id="IPR045186">
    <property type="entry name" value="Indole-3-glycerol_P_synth"/>
</dbReference>
<keyword evidence="6 8" id="KW-0057">Aromatic amino acid biosynthesis</keyword>
<evidence type="ECO:0000313" key="11">
    <source>
        <dbReference type="Proteomes" id="UP000267342"/>
    </source>
</evidence>
<dbReference type="PANTHER" id="PTHR22854">
    <property type="entry name" value="TRYPTOPHAN BIOSYNTHESIS PROTEIN"/>
    <property type="match status" value="1"/>
</dbReference>
<accession>A0A348HCU7</accession>
<dbReference type="AlphaFoldDB" id="A0A348HCU7"/>
<keyword evidence="5 8" id="KW-0822">Tryptophan biosynthesis</keyword>
<dbReference type="UniPathway" id="UPA00035">
    <property type="reaction ID" value="UER00043"/>
</dbReference>
<dbReference type="Pfam" id="PF00218">
    <property type="entry name" value="IGPS"/>
    <property type="match status" value="1"/>
</dbReference>
<dbReference type="FunFam" id="3.20.20.70:FF:000024">
    <property type="entry name" value="Indole-3-glycerol phosphate synthase"/>
    <property type="match status" value="1"/>
</dbReference>
<evidence type="ECO:0000256" key="4">
    <source>
        <dbReference type="ARBA" id="ARBA00022793"/>
    </source>
</evidence>
<evidence type="ECO:0000256" key="6">
    <source>
        <dbReference type="ARBA" id="ARBA00023141"/>
    </source>
</evidence>
<dbReference type="HAMAP" id="MF_00134_B">
    <property type="entry name" value="IGPS_B"/>
    <property type="match status" value="1"/>
</dbReference>
<name>A0A348HCU7_9GAMM</name>
<dbReference type="NCBIfam" id="NF001377">
    <property type="entry name" value="PRK00278.2-4"/>
    <property type="match status" value="1"/>
</dbReference>
<evidence type="ECO:0000313" key="10">
    <source>
        <dbReference type="EMBL" id="BBG29449.1"/>
    </source>
</evidence>
<evidence type="ECO:0000256" key="5">
    <source>
        <dbReference type="ARBA" id="ARBA00022822"/>
    </source>
</evidence>
<dbReference type="PROSITE" id="PS00614">
    <property type="entry name" value="IGPS"/>
    <property type="match status" value="1"/>
</dbReference>
<dbReference type="InterPro" id="IPR011060">
    <property type="entry name" value="RibuloseP-bd_barrel"/>
</dbReference>
<evidence type="ECO:0000256" key="1">
    <source>
        <dbReference type="ARBA" id="ARBA00001633"/>
    </source>
</evidence>
<comment type="similarity">
    <text evidence="8">Belongs to the TrpC family.</text>
</comment>
<proteinExistence type="inferred from homology"/>
<dbReference type="PANTHER" id="PTHR22854:SF2">
    <property type="entry name" value="INDOLE-3-GLYCEROL-PHOSPHATE SYNTHASE"/>
    <property type="match status" value="1"/>
</dbReference>
<evidence type="ECO:0000256" key="3">
    <source>
        <dbReference type="ARBA" id="ARBA00022605"/>
    </source>
</evidence>
<dbReference type="STRING" id="1123510.GCA_000620025_01985"/>
<comment type="pathway">
    <text evidence="2 8">Amino-acid biosynthesis; L-tryptophan biosynthesis; L-tryptophan from chorismate: step 4/5.</text>
</comment>
<dbReference type="OrthoDB" id="9804217at2"/>
<keyword evidence="3 8" id="KW-0028">Amino-acid biosynthesis</keyword>
<dbReference type="RefSeq" id="WP_027705105.1">
    <property type="nucleotide sequence ID" value="NZ_AP018933.1"/>
</dbReference>
<evidence type="ECO:0000256" key="2">
    <source>
        <dbReference type="ARBA" id="ARBA00004696"/>
    </source>
</evidence>
<gene>
    <name evidence="8" type="primary">trpC</name>
    <name evidence="10" type="ORF">ZBT109_0671</name>
</gene>
<organism evidence="10 11">
    <name type="scientific">Zymobacter palmae</name>
    <dbReference type="NCBI Taxonomy" id="33074"/>
    <lineage>
        <taxon>Bacteria</taxon>
        <taxon>Pseudomonadati</taxon>
        <taxon>Pseudomonadota</taxon>
        <taxon>Gammaproteobacteria</taxon>
        <taxon>Oceanospirillales</taxon>
        <taxon>Halomonadaceae</taxon>
        <taxon>Zymobacter group</taxon>
        <taxon>Zymobacter</taxon>
    </lineage>
</organism>
<dbReference type="SUPFAM" id="SSF51366">
    <property type="entry name" value="Ribulose-phoshate binding barrel"/>
    <property type="match status" value="1"/>
</dbReference>
<dbReference type="InterPro" id="IPR013785">
    <property type="entry name" value="Aldolase_TIM"/>
</dbReference>
<evidence type="ECO:0000259" key="9">
    <source>
        <dbReference type="Pfam" id="PF00218"/>
    </source>
</evidence>
<dbReference type="KEGG" id="zpl:ZBT109_0671"/>
<evidence type="ECO:0000256" key="8">
    <source>
        <dbReference type="HAMAP-Rule" id="MF_00134"/>
    </source>
</evidence>
<dbReference type="GO" id="GO:0004425">
    <property type="term" value="F:indole-3-glycerol-phosphate synthase activity"/>
    <property type="evidence" value="ECO:0007669"/>
    <property type="project" value="UniProtKB-UniRule"/>
</dbReference>
<dbReference type="GO" id="GO:0000162">
    <property type="term" value="P:L-tryptophan biosynthetic process"/>
    <property type="evidence" value="ECO:0007669"/>
    <property type="project" value="UniProtKB-UniRule"/>
</dbReference>
<keyword evidence="4 8" id="KW-0210">Decarboxylase</keyword>
<protein>
    <recommendedName>
        <fullName evidence="8">Indole-3-glycerol phosphate synthase</fullName>
        <shortName evidence="8">IGPS</shortName>
        <ecNumber evidence="8">4.1.1.48</ecNumber>
    </recommendedName>
</protein>
<evidence type="ECO:0000256" key="7">
    <source>
        <dbReference type="ARBA" id="ARBA00023239"/>
    </source>
</evidence>
<dbReference type="Gene3D" id="3.20.20.70">
    <property type="entry name" value="Aldolase class I"/>
    <property type="match status" value="1"/>
</dbReference>
<keyword evidence="7 8" id="KW-0456">Lyase</keyword>
<dbReference type="CDD" id="cd00331">
    <property type="entry name" value="IGPS"/>
    <property type="match status" value="1"/>
</dbReference>
<dbReference type="EC" id="4.1.1.48" evidence="8"/>
<feature type="domain" description="Indole-3-glycerol phosphate synthase" evidence="9">
    <location>
        <begin position="8"/>
        <end position="257"/>
    </location>
</feature>